<keyword evidence="2" id="KW-0482">Metalloprotease</keyword>
<dbReference type="PANTHER" id="PTHR10443:SF12">
    <property type="entry name" value="DIPEPTIDASE"/>
    <property type="match status" value="1"/>
</dbReference>
<dbReference type="Pfam" id="PF01244">
    <property type="entry name" value="Peptidase_M19"/>
    <property type="match status" value="1"/>
</dbReference>
<dbReference type="GO" id="GO:0006508">
    <property type="term" value="P:proteolysis"/>
    <property type="evidence" value="ECO:0007669"/>
    <property type="project" value="UniProtKB-KW"/>
</dbReference>
<proteinExistence type="inferred from homology"/>
<evidence type="ECO:0000256" key="4">
    <source>
        <dbReference type="SAM" id="Phobius"/>
    </source>
</evidence>
<organism evidence="5 6">
    <name type="scientific">Lasallia pustulata</name>
    <dbReference type="NCBI Taxonomy" id="136370"/>
    <lineage>
        <taxon>Eukaryota</taxon>
        <taxon>Fungi</taxon>
        <taxon>Dikarya</taxon>
        <taxon>Ascomycota</taxon>
        <taxon>Pezizomycotina</taxon>
        <taxon>Lecanoromycetes</taxon>
        <taxon>OSLEUM clade</taxon>
        <taxon>Umbilicariomycetidae</taxon>
        <taxon>Umbilicariales</taxon>
        <taxon>Umbilicariaceae</taxon>
        <taxon>Lasallia</taxon>
    </lineage>
</organism>
<dbReference type="AlphaFoldDB" id="A0A1W5CS28"/>
<dbReference type="SUPFAM" id="SSF51556">
    <property type="entry name" value="Metallo-dependent hydrolases"/>
    <property type="match status" value="1"/>
</dbReference>
<keyword evidence="6" id="KW-1185">Reference proteome</keyword>
<keyword evidence="2" id="KW-0479">Metal-binding</keyword>
<sequence length="485" mass="52197">MPSEVDPLLPKVEPAPEISGHGYSQTARGQFEPAEDAEDEGTPPKAGASALKSIAGLFTVVVGFALVIALLVPGGLGSVWKAPKNDRLTVRARVDKIMTETPLIDGHNDLAILIRYLYGNQIYDMNFTESFENGGLPFHVDLPRLKKGKVGGAFWSAFVGCPHNSSDFSDANYVEAVASTLSQLDLLRRLADSYPKTFSSPNINGSTALTTFADRHQLISPLALEGLHQIGNSYANLRLFHSLGARYATLTHNCHNAFADAALITNSARSTIKAPPYWGGVSQRGREIVKEMNRIGMLVDLAHVSKDTMLDVLGGRPKKWAGSAAPVMFSHSSAYGLCPHPRNVPDDVLRLVKKTNSIVMVNFSPDFISCLPSNSSTGIPDVYPPNATIHQVARHIVYIGSLIGYDHVGVGSDFDGIFSTPDGLEDVSKFPDLVAELLEMGVTDADAGKVVGANVLRVWADADKVALKMQKDGVLPAEDRMKPLG</sequence>
<dbReference type="PANTHER" id="PTHR10443">
    <property type="entry name" value="MICROSOMAL DIPEPTIDASE"/>
    <property type="match status" value="1"/>
</dbReference>
<reference evidence="6" key="1">
    <citation type="submission" date="2017-03" db="EMBL/GenBank/DDBJ databases">
        <authorList>
            <person name="Sharma R."/>
            <person name="Thines M."/>
        </authorList>
    </citation>
    <scope>NUCLEOTIDE SEQUENCE [LARGE SCALE GENOMIC DNA]</scope>
</reference>
<evidence type="ECO:0000313" key="6">
    <source>
        <dbReference type="Proteomes" id="UP000192927"/>
    </source>
</evidence>
<dbReference type="Proteomes" id="UP000192927">
    <property type="component" value="Unassembled WGS sequence"/>
</dbReference>
<evidence type="ECO:0000256" key="1">
    <source>
        <dbReference type="ARBA" id="ARBA00022997"/>
    </source>
</evidence>
<dbReference type="PROSITE" id="PS51365">
    <property type="entry name" value="RENAL_DIPEPTIDASE_2"/>
    <property type="match status" value="1"/>
</dbReference>
<dbReference type="CDD" id="cd01301">
    <property type="entry name" value="rDP_like"/>
    <property type="match status" value="1"/>
</dbReference>
<keyword evidence="2" id="KW-0862">Zinc</keyword>
<comment type="cofactor">
    <cofactor evidence="2">
        <name>Zn(2+)</name>
        <dbReference type="ChEBI" id="CHEBI:29105"/>
    </cofactor>
</comment>
<dbReference type="EMBL" id="FWEW01000043">
    <property type="protein sequence ID" value="SLM33459.1"/>
    <property type="molecule type" value="Genomic_DNA"/>
</dbReference>
<keyword evidence="2" id="KW-0378">Hydrolase</keyword>
<keyword evidence="4" id="KW-1133">Transmembrane helix</keyword>
<name>A0A1W5CS28_9LECA</name>
<dbReference type="InterPro" id="IPR032466">
    <property type="entry name" value="Metal_Hydrolase"/>
</dbReference>
<dbReference type="Gene3D" id="3.20.20.140">
    <property type="entry name" value="Metal-dependent hydrolases"/>
    <property type="match status" value="1"/>
</dbReference>
<evidence type="ECO:0000313" key="5">
    <source>
        <dbReference type="EMBL" id="SLM33459.1"/>
    </source>
</evidence>
<protein>
    <recommendedName>
        <fullName evidence="2">Dipeptidase</fullName>
        <ecNumber evidence="2">3.4.13.19</ecNumber>
    </recommendedName>
</protein>
<feature type="transmembrane region" description="Helical" evidence="4">
    <location>
        <begin position="54"/>
        <end position="80"/>
    </location>
</feature>
<feature type="region of interest" description="Disordered" evidence="3">
    <location>
        <begin position="1"/>
        <end position="46"/>
    </location>
</feature>
<dbReference type="GO" id="GO:0046872">
    <property type="term" value="F:metal ion binding"/>
    <property type="evidence" value="ECO:0007669"/>
    <property type="project" value="UniProtKB-UniRule"/>
</dbReference>
<comment type="catalytic activity">
    <reaction evidence="2">
        <text>an L-aminoacyl-L-amino acid + H2O = 2 an L-alpha-amino acid</text>
        <dbReference type="Rhea" id="RHEA:48940"/>
        <dbReference type="ChEBI" id="CHEBI:15377"/>
        <dbReference type="ChEBI" id="CHEBI:59869"/>
        <dbReference type="ChEBI" id="CHEBI:77460"/>
        <dbReference type="EC" id="3.4.13.19"/>
    </reaction>
</comment>
<keyword evidence="2" id="KW-0645">Protease</keyword>
<evidence type="ECO:0000256" key="2">
    <source>
        <dbReference type="RuleBase" id="RU341113"/>
    </source>
</evidence>
<dbReference type="InterPro" id="IPR008257">
    <property type="entry name" value="Pept_M19"/>
</dbReference>
<evidence type="ECO:0000256" key="3">
    <source>
        <dbReference type="SAM" id="MobiDB-lite"/>
    </source>
</evidence>
<comment type="similarity">
    <text evidence="2">Belongs to the metallo-dependent hydrolases superfamily. Peptidase M19 family.</text>
</comment>
<keyword evidence="4" id="KW-0812">Transmembrane</keyword>
<keyword evidence="1 2" id="KW-0224">Dipeptidase</keyword>
<keyword evidence="4" id="KW-0472">Membrane</keyword>
<dbReference type="GO" id="GO:0070573">
    <property type="term" value="F:metallodipeptidase activity"/>
    <property type="evidence" value="ECO:0007669"/>
    <property type="project" value="InterPro"/>
</dbReference>
<dbReference type="EC" id="3.4.13.19" evidence="2"/>
<accession>A0A1W5CS28</accession>